<reference evidence="1 2" key="2">
    <citation type="submission" date="2018-11" db="EMBL/GenBank/DDBJ databases">
        <authorList>
            <consortium name="Pathogen Informatics"/>
        </authorList>
    </citation>
    <scope>NUCLEOTIDE SEQUENCE [LARGE SCALE GENOMIC DNA]</scope>
</reference>
<keyword evidence="2" id="KW-1185">Reference proteome</keyword>
<dbReference type="WBParaSite" id="NBR_0001635601-mRNA-1">
    <property type="protein sequence ID" value="NBR_0001635601-mRNA-1"/>
    <property type="gene ID" value="NBR_0001635601"/>
</dbReference>
<evidence type="ECO:0000313" key="3">
    <source>
        <dbReference type="WBParaSite" id="NBR_0001635601-mRNA-1"/>
    </source>
</evidence>
<proteinExistence type="predicted"/>
<sequence length="93" mass="11177">MLFMLEKEYILTKTTIEADMEAALYIQMEAVESIRNNGLERNRILKVVHEIQYELSTTKSIEDYKEWLRNMNRHSEEDCKEREQEGEHHDVDS</sequence>
<gene>
    <name evidence="1" type="ORF">NBR_LOCUS16357</name>
</gene>
<evidence type="ECO:0000313" key="2">
    <source>
        <dbReference type="Proteomes" id="UP000271162"/>
    </source>
</evidence>
<protein>
    <submittedName>
        <fullName evidence="3">IDEAL domain-containing protein</fullName>
    </submittedName>
</protein>
<dbReference type="AlphaFoldDB" id="A0A0N4YHL3"/>
<name>A0A0N4YHL3_NIPBR</name>
<dbReference type="EMBL" id="UYSL01022158">
    <property type="protein sequence ID" value="VDL79952.1"/>
    <property type="molecule type" value="Genomic_DNA"/>
</dbReference>
<accession>A0A0N4YHL3</accession>
<organism evidence="3">
    <name type="scientific">Nippostrongylus brasiliensis</name>
    <name type="common">Rat hookworm</name>
    <dbReference type="NCBI Taxonomy" id="27835"/>
    <lineage>
        <taxon>Eukaryota</taxon>
        <taxon>Metazoa</taxon>
        <taxon>Ecdysozoa</taxon>
        <taxon>Nematoda</taxon>
        <taxon>Chromadorea</taxon>
        <taxon>Rhabditida</taxon>
        <taxon>Rhabditina</taxon>
        <taxon>Rhabditomorpha</taxon>
        <taxon>Strongyloidea</taxon>
        <taxon>Heligmosomidae</taxon>
        <taxon>Nippostrongylus</taxon>
    </lineage>
</organism>
<reference evidence="3" key="1">
    <citation type="submission" date="2017-02" db="UniProtKB">
        <authorList>
            <consortium name="WormBaseParasite"/>
        </authorList>
    </citation>
    <scope>IDENTIFICATION</scope>
</reference>
<evidence type="ECO:0000313" key="1">
    <source>
        <dbReference type="EMBL" id="VDL79952.1"/>
    </source>
</evidence>
<dbReference type="Proteomes" id="UP000271162">
    <property type="component" value="Unassembled WGS sequence"/>
</dbReference>